<dbReference type="EMBL" id="CAJVCH010282172">
    <property type="protein sequence ID" value="CAG7784764.1"/>
    <property type="molecule type" value="Genomic_DNA"/>
</dbReference>
<gene>
    <name evidence="1" type="ORF">AFUS01_LOCUS23430</name>
</gene>
<dbReference type="Proteomes" id="UP000708208">
    <property type="component" value="Unassembled WGS sequence"/>
</dbReference>
<comment type="caution">
    <text evidence="1">The sequence shown here is derived from an EMBL/GenBank/DDBJ whole genome shotgun (WGS) entry which is preliminary data.</text>
</comment>
<dbReference type="AlphaFoldDB" id="A0A8J2KHA0"/>
<reference evidence="1" key="1">
    <citation type="submission" date="2021-06" db="EMBL/GenBank/DDBJ databases">
        <authorList>
            <person name="Hodson N. C."/>
            <person name="Mongue J. A."/>
            <person name="Jaron S. K."/>
        </authorList>
    </citation>
    <scope>NUCLEOTIDE SEQUENCE</scope>
</reference>
<feature type="non-terminal residue" evidence="1">
    <location>
        <position position="103"/>
    </location>
</feature>
<keyword evidence="2" id="KW-1185">Reference proteome</keyword>
<evidence type="ECO:0000313" key="1">
    <source>
        <dbReference type="EMBL" id="CAG7784764.1"/>
    </source>
</evidence>
<name>A0A8J2KHA0_9HEXA</name>
<accession>A0A8J2KHA0</accession>
<organism evidence="1 2">
    <name type="scientific">Allacma fusca</name>
    <dbReference type="NCBI Taxonomy" id="39272"/>
    <lineage>
        <taxon>Eukaryota</taxon>
        <taxon>Metazoa</taxon>
        <taxon>Ecdysozoa</taxon>
        <taxon>Arthropoda</taxon>
        <taxon>Hexapoda</taxon>
        <taxon>Collembola</taxon>
        <taxon>Symphypleona</taxon>
        <taxon>Sminthuridae</taxon>
        <taxon>Allacma</taxon>
    </lineage>
</organism>
<sequence>ESCSVILTCCGSSRGIDDSFFFTEKVRVLSTKHLKFAPTRVSVRGKRSLLKSHPSVHYKIAFPSLANEQKPQQPVRGQDMTRMVLNATRQRRQQWKPHVIEEP</sequence>
<evidence type="ECO:0000313" key="2">
    <source>
        <dbReference type="Proteomes" id="UP000708208"/>
    </source>
</evidence>
<proteinExistence type="predicted"/>
<protein>
    <submittedName>
        <fullName evidence="1">Uncharacterized protein</fullName>
    </submittedName>
</protein>